<evidence type="ECO:0000313" key="2">
    <source>
        <dbReference type="Proteomes" id="UP000245838"/>
    </source>
</evidence>
<dbReference type="BioCyc" id="SGLO343509:SGP1_RS24800-MONOMER"/>
<dbReference type="Proteomes" id="UP000245838">
    <property type="component" value="Chromosome sggmmb4_Chromosome"/>
</dbReference>
<protein>
    <submittedName>
        <fullName evidence="1">Uncharacterized protein</fullName>
    </submittedName>
</protein>
<dbReference type="AlphaFoldDB" id="A0A193QLS8"/>
<proteinExistence type="predicted"/>
<reference evidence="1 2" key="1">
    <citation type="submission" date="2015-05" db="EMBL/GenBank/DDBJ databases">
        <authorList>
            <person name="Goodhead I."/>
        </authorList>
    </citation>
    <scope>NUCLEOTIDE SEQUENCE [LARGE SCALE GENOMIC DNA]</scope>
    <source>
        <strain evidence="2">morsitans</strain>
    </source>
</reference>
<sequence length="84" mass="9625">MINIIIPMCGQSLYETSDDFIYPKILTEVANRTLLEYSQDIFDTLKEEARKIFIIPQVRLKELGLKTLIETISDSTGIIVRFTG</sequence>
<gene>
    <name evidence="1" type="ORF">SGGMMB4_04572</name>
</gene>
<evidence type="ECO:0000313" key="1">
    <source>
        <dbReference type="EMBL" id="CRL46169.1"/>
    </source>
</evidence>
<dbReference type="OrthoDB" id="9788272at2"/>
<accession>A0A193QLS8</accession>
<dbReference type="EMBL" id="LN854557">
    <property type="protein sequence ID" value="CRL46169.1"/>
    <property type="molecule type" value="Genomic_DNA"/>
</dbReference>
<organism evidence="1 2">
    <name type="scientific">Sodalis glossinidius (strain morsitans)</name>
    <dbReference type="NCBI Taxonomy" id="343509"/>
    <lineage>
        <taxon>Bacteria</taxon>
        <taxon>Pseudomonadati</taxon>
        <taxon>Pseudomonadota</taxon>
        <taxon>Gammaproteobacteria</taxon>
        <taxon>Enterobacterales</taxon>
        <taxon>Bruguierivoracaceae</taxon>
        <taxon>Sodalis</taxon>
    </lineage>
</organism>
<dbReference type="RefSeq" id="WP_050747797.1">
    <property type="nucleotide sequence ID" value="NC_007712.1"/>
</dbReference>
<name>A0A193QLS8_SODGM</name>